<sequence length="421" mass="45830">MGPDAQSPLKQPLVNVGTAGHVDHGKTTLVESLTGIWASRHSEELKRGITLKVGYADAIVYKCPQCPLPQAYYTHATAPRDLKCRYCGSQLQPVRKISFVDVPGHEMLMAVMLSGAALMDGALLVIDATKKCPQPQTLEHFMALEIVGVRNVIVVQNKIDVVSKERALESYKEIKEFLEGTWAENAPVIPVSSMHRTNIDALVWAIEKYIPTPRRDHSLDPRMLVVRSFDVNKPGTLARDLVGGVLGGTVVQGMFRIGDEVEILPGAKVKHDGQDRYEPLYAEITSLMSGSEQLEVAYPGGLIAVGTNLDPSLTKADGLIGNVVGKPGRLPEPLQEITLEYKLMERVVGVEKVGPVEPLRAGEALMINVGTALSLGLVSSVKGDVVHLKLRIPVVAEKGQRVAISRQYGGRWRLIGYGFVQ</sequence>
<dbReference type="InterPro" id="IPR005225">
    <property type="entry name" value="Small_GTP-bd"/>
</dbReference>
<dbReference type="NCBIfam" id="TIGR00231">
    <property type="entry name" value="small_GTP"/>
    <property type="match status" value="1"/>
</dbReference>
<evidence type="ECO:0000256" key="6">
    <source>
        <dbReference type="ARBA" id="ARBA00022801"/>
    </source>
</evidence>
<keyword evidence="5" id="KW-0547">Nucleotide-binding</keyword>
<dbReference type="InterPro" id="IPR000795">
    <property type="entry name" value="T_Tr_GTP-bd_dom"/>
</dbReference>
<evidence type="ECO:0000256" key="1">
    <source>
        <dbReference type="ARBA" id="ARBA00005388"/>
    </source>
</evidence>
<keyword evidence="8" id="KW-0648">Protein biosynthesis</keyword>
<dbReference type="InterPro" id="IPR009001">
    <property type="entry name" value="Transl_elong_EF1A/Init_IF2_C"/>
</dbReference>
<dbReference type="InterPro" id="IPR044128">
    <property type="entry name" value="eIF2g_GTP-bd"/>
</dbReference>
<keyword evidence="4" id="KW-0479">Metal-binding</keyword>
<dbReference type="FunFam" id="2.40.30.10:FF:000075">
    <property type="entry name" value="Translation initiation factor 2 subunit gamma"/>
    <property type="match status" value="1"/>
</dbReference>
<dbReference type="CDD" id="cd01888">
    <property type="entry name" value="eIF2_gamma"/>
    <property type="match status" value="1"/>
</dbReference>
<dbReference type="GO" id="GO:0001731">
    <property type="term" value="P:formation of translation preinitiation complex"/>
    <property type="evidence" value="ECO:0007669"/>
    <property type="project" value="TreeGrafter"/>
</dbReference>
<dbReference type="InterPro" id="IPR044127">
    <property type="entry name" value="eIF2g_dom_2"/>
</dbReference>
<accession>A0A7C4H4G9</accession>
<dbReference type="CDD" id="cd03688">
    <property type="entry name" value="eIF2_gamma_II"/>
    <property type="match status" value="1"/>
</dbReference>
<evidence type="ECO:0000256" key="9">
    <source>
        <dbReference type="ARBA" id="ARBA00023134"/>
    </source>
</evidence>
<dbReference type="NCBIfam" id="TIGR03680">
    <property type="entry name" value="eif2g_arch"/>
    <property type="match status" value="1"/>
</dbReference>
<dbReference type="GO" id="GO:0003743">
    <property type="term" value="F:translation initiation factor activity"/>
    <property type="evidence" value="ECO:0007669"/>
    <property type="project" value="UniProtKB-KW"/>
</dbReference>
<comment type="caution">
    <text evidence="12">The sequence shown here is derived from an EMBL/GenBank/DDBJ whole genome shotgun (WGS) entry which is preliminary data.</text>
</comment>
<keyword evidence="3 12" id="KW-0396">Initiation factor</keyword>
<dbReference type="FunFam" id="3.40.50.300:FF:000065">
    <property type="entry name" value="Eukaryotic translation initiation factor 2 subunit gamma"/>
    <property type="match status" value="1"/>
</dbReference>
<evidence type="ECO:0000256" key="5">
    <source>
        <dbReference type="ARBA" id="ARBA00022741"/>
    </source>
</evidence>
<dbReference type="GO" id="GO:0005525">
    <property type="term" value="F:GTP binding"/>
    <property type="evidence" value="ECO:0007669"/>
    <property type="project" value="UniProtKB-KW"/>
</dbReference>
<dbReference type="PRINTS" id="PR00315">
    <property type="entry name" value="ELONGATNFCT"/>
</dbReference>
<dbReference type="Pfam" id="PF00009">
    <property type="entry name" value="GTP_EFTU"/>
    <property type="match status" value="1"/>
</dbReference>
<keyword evidence="7" id="KW-0460">Magnesium</keyword>
<evidence type="ECO:0000313" key="12">
    <source>
        <dbReference type="EMBL" id="HGM46886.1"/>
    </source>
</evidence>
<evidence type="ECO:0000256" key="3">
    <source>
        <dbReference type="ARBA" id="ARBA00022540"/>
    </source>
</evidence>
<dbReference type="SUPFAM" id="SSF52540">
    <property type="entry name" value="P-loop containing nucleoside triphosphate hydrolases"/>
    <property type="match status" value="1"/>
</dbReference>
<evidence type="ECO:0000256" key="2">
    <source>
        <dbReference type="ARBA" id="ARBA00011986"/>
    </source>
</evidence>
<dbReference type="PANTHER" id="PTHR42854:SF3">
    <property type="entry name" value="EUKARYOTIC TRANSLATION INITIATION FACTOR 2 SUBUNIT 3-RELATED"/>
    <property type="match status" value="1"/>
</dbReference>
<feature type="domain" description="Tr-type G" evidence="11">
    <location>
        <begin position="11"/>
        <end position="214"/>
    </location>
</feature>
<dbReference type="SUPFAM" id="SSF50447">
    <property type="entry name" value="Translation proteins"/>
    <property type="match status" value="1"/>
</dbReference>
<dbReference type="InterPro" id="IPR050543">
    <property type="entry name" value="eIF2G"/>
</dbReference>
<evidence type="ECO:0000256" key="8">
    <source>
        <dbReference type="ARBA" id="ARBA00022917"/>
    </source>
</evidence>
<dbReference type="GO" id="GO:0003924">
    <property type="term" value="F:GTPase activity"/>
    <property type="evidence" value="ECO:0007669"/>
    <property type="project" value="InterPro"/>
</dbReference>
<dbReference type="CDD" id="cd15490">
    <property type="entry name" value="eIF2_gamma_III"/>
    <property type="match status" value="1"/>
</dbReference>
<keyword evidence="9" id="KW-0342">GTP-binding</keyword>
<gene>
    <name evidence="12" type="ORF">ENU21_03935</name>
</gene>
<dbReference type="PROSITE" id="PS51722">
    <property type="entry name" value="G_TR_2"/>
    <property type="match status" value="1"/>
</dbReference>
<name>A0A7C4H4G9_THEPE</name>
<comment type="catalytic activity">
    <reaction evidence="10">
        <text>GTP + H2O = GDP + phosphate + H(+)</text>
        <dbReference type="Rhea" id="RHEA:19669"/>
        <dbReference type="ChEBI" id="CHEBI:15377"/>
        <dbReference type="ChEBI" id="CHEBI:15378"/>
        <dbReference type="ChEBI" id="CHEBI:37565"/>
        <dbReference type="ChEBI" id="CHEBI:43474"/>
        <dbReference type="ChEBI" id="CHEBI:58189"/>
        <dbReference type="EC" id="3.6.5.3"/>
    </reaction>
</comment>
<evidence type="ECO:0000256" key="7">
    <source>
        <dbReference type="ARBA" id="ARBA00022842"/>
    </source>
</evidence>
<dbReference type="InterPro" id="IPR009000">
    <property type="entry name" value="Transl_B-barrel_sf"/>
</dbReference>
<dbReference type="InterPro" id="IPR015256">
    <property type="entry name" value="eIF2g_C"/>
</dbReference>
<dbReference type="SUPFAM" id="SSF50465">
    <property type="entry name" value="EF-Tu/eEF-1alpha/eIF2-gamma C-terminal domain"/>
    <property type="match status" value="1"/>
</dbReference>
<evidence type="ECO:0000256" key="4">
    <source>
        <dbReference type="ARBA" id="ARBA00022723"/>
    </source>
</evidence>
<reference evidence="12" key="1">
    <citation type="journal article" date="2020" name="mSystems">
        <title>Genome- and Community-Level Interaction Insights into Carbon Utilization and Element Cycling Functions of Hydrothermarchaeota in Hydrothermal Sediment.</title>
        <authorList>
            <person name="Zhou Z."/>
            <person name="Liu Y."/>
            <person name="Xu W."/>
            <person name="Pan J."/>
            <person name="Luo Z.H."/>
            <person name="Li M."/>
        </authorList>
    </citation>
    <scope>NUCLEOTIDE SEQUENCE</scope>
    <source>
        <strain evidence="12">SpSt-649</strain>
    </source>
</reference>
<evidence type="ECO:0000256" key="10">
    <source>
        <dbReference type="ARBA" id="ARBA00048107"/>
    </source>
</evidence>
<dbReference type="NCBIfam" id="NF003077">
    <property type="entry name" value="PRK04000.1"/>
    <property type="match status" value="1"/>
</dbReference>
<dbReference type="PANTHER" id="PTHR42854">
    <property type="entry name" value="EUKARYOTIC TRANSLATION INITIATION FACTOR 2 SUBUNIT 3 FAMILY MEMBER"/>
    <property type="match status" value="1"/>
</dbReference>
<dbReference type="InterPro" id="IPR022424">
    <property type="entry name" value="TIF2_gsu"/>
</dbReference>
<dbReference type="GO" id="GO:0000049">
    <property type="term" value="F:tRNA binding"/>
    <property type="evidence" value="ECO:0007669"/>
    <property type="project" value="InterPro"/>
</dbReference>
<dbReference type="Pfam" id="PF09173">
    <property type="entry name" value="eIF2_C"/>
    <property type="match status" value="1"/>
</dbReference>
<comment type="similarity">
    <text evidence="1">Belongs to the TRAFAC class translation factor GTPase superfamily. Classic translation factor GTPase family. EIF2G subfamily.</text>
</comment>
<dbReference type="Gene3D" id="2.40.30.10">
    <property type="entry name" value="Translation factors"/>
    <property type="match status" value="2"/>
</dbReference>
<dbReference type="EMBL" id="DTBQ01000106">
    <property type="protein sequence ID" value="HGM46886.1"/>
    <property type="molecule type" value="Genomic_DNA"/>
</dbReference>
<dbReference type="GO" id="GO:0005829">
    <property type="term" value="C:cytosol"/>
    <property type="evidence" value="ECO:0007669"/>
    <property type="project" value="TreeGrafter"/>
</dbReference>
<dbReference type="EC" id="3.6.5.3" evidence="2"/>
<proteinExistence type="inferred from homology"/>
<organism evidence="12">
    <name type="scientific">Thermofilum pendens</name>
    <dbReference type="NCBI Taxonomy" id="2269"/>
    <lineage>
        <taxon>Archaea</taxon>
        <taxon>Thermoproteota</taxon>
        <taxon>Thermoprotei</taxon>
        <taxon>Thermofilales</taxon>
        <taxon>Thermofilaceae</taxon>
        <taxon>Thermofilum</taxon>
    </lineage>
</organism>
<dbReference type="FunFam" id="2.40.30.10:FF:000009">
    <property type="entry name" value="Eukaryotic translation initiation factor 2 subunit gamma"/>
    <property type="match status" value="1"/>
</dbReference>
<keyword evidence="6" id="KW-0378">Hydrolase</keyword>
<protein>
    <recommendedName>
        <fullName evidence="2">protein-synthesizing GTPase</fullName>
        <ecNumber evidence="2">3.6.5.3</ecNumber>
    </recommendedName>
</protein>
<dbReference type="GO" id="GO:0046872">
    <property type="term" value="F:metal ion binding"/>
    <property type="evidence" value="ECO:0007669"/>
    <property type="project" value="UniProtKB-KW"/>
</dbReference>
<dbReference type="AlphaFoldDB" id="A0A7C4H4G9"/>
<dbReference type="InterPro" id="IPR027417">
    <property type="entry name" value="P-loop_NTPase"/>
</dbReference>
<evidence type="ECO:0000259" key="11">
    <source>
        <dbReference type="PROSITE" id="PS51722"/>
    </source>
</evidence>
<dbReference type="Gene3D" id="3.40.50.300">
    <property type="entry name" value="P-loop containing nucleotide triphosphate hydrolases"/>
    <property type="match status" value="1"/>
</dbReference>